<keyword evidence="1" id="KW-0812">Transmembrane</keyword>
<sequence>MGPIAAERIKLTSTRAPWWSAAAALLTTAGTGLLFAATVAATEPVTVGATQAARVVGMTVLMVVAVLAVTTEYATGTIGTTFLAVPDRGAALRAKAVVVAALVGLVGLAGALGSWAASALLLPGPDLALDGLDEWRQVAGVGLVDAGAAVVAVAVGVLVRRTAGAVALVLVWPLAAESLVGLVPAVGPAVGPFLPFQAADRFLAGAPAGGGLLGSPWLAGAWFALFAAALFAVAVGVARRRDL</sequence>
<dbReference type="Proteomes" id="UP001165283">
    <property type="component" value="Unassembled WGS sequence"/>
</dbReference>
<gene>
    <name evidence="2" type="ORF">KDL28_30155</name>
</gene>
<dbReference type="RefSeq" id="WP_252444166.1">
    <property type="nucleotide sequence ID" value="NZ_JAGSOV010000064.1"/>
</dbReference>
<feature type="transmembrane region" description="Helical" evidence="1">
    <location>
        <begin position="18"/>
        <end position="40"/>
    </location>
</feature>
<feature type="transmembrane region" description="Helical" evidence="1">
    <location>
        <begin position="138"/>
        <end position="159"/>
    </location>
</feature>
<keyword evidence="3" id="KW-1185">Reference proteome</keyword>
<feature type="transmembrane region" description="Helical" evidence="1">
    <location>
        <begin position="97"/>
        <end position="118"/>
    </location>
</feature>
<evidence type="ECO:0008006" key="4">
    <source>
        <dbReference type="Google" id="ProtNLM"/>
    </source>
</evidence>
<feature type="transmembrane region" description="Helical" evidence="1">
    <location>
        <begin position="166"/>
        <end position="186"/>
    </location>
</feature>
<keyword evidence="1" id="KW-0472">Membrane</keyword>
<comment type="caution">
    <text evidence="2">The sequence shown here is derived from an EMBL/GenBank/DDBJ whole genome shotgun (WGS) entry which is preliminary data.</text>
</comment>
<reference evidence="2" key="1">
    <citation type="submission" date="2021-04" db="EMBL/GenBank/DDBJ databases">
        <title>Pseudonocardia sp. nov., isolated from sandy soil of mangrove forest.</title>
        <authorList>
            <person name="Zan Z."/>
            <person name="Huang R."/>
            <person name="Liu W."/>
        </authorList>
    </citation>
    <scope>NUCLEOTIDE SEQUENCE</scope>
    <source>
        <strain evidence="2">S2-4</strain>
    </source>
</reference>
<accession>A0ABT1A8U9</accession>
<proteinExistence type="predicted"/>
<keyword evidence="1" id="KW-1133">Transmembrane helix</keyword>
<evidence type="ECO:0000313" key="3">
    <source>
        <dbReference type="Proteomes" id="UP001165283"/>
    </source>
</evidence>
<feature type="transmembrane region" description="Helical" evidence="1">
    <location>
        <begin position="217"/>
        <end position="238"/>
    </location>
</feature>
<organism evidence="2 3">
    <name type="scientific">Pseudonocardia humida</name>
    <dbReference type="NCBI Taxonomy" id="2800819"/>
    <lineage>
        <taxon>Bacteria</taxon>
        <taxon>Bacillati</taxon>
        <taxon>Actinomycetota</taxon>
        <taxon>Actinomycetes</taxon>
        <taxon>Pseudonocardiales</taxon>
        <taxon>Pseudonocardiaceae</taxon>
        <taxon>Pseudonocardia</taxon>
    </lineage>
</organism>
<evidence type="ECO:0000313" key="2">
    <source>
        <dbReference type="EMBL" id="MCO1659343.1"/>
    </source>
</evidence>
<protein>
    <recommendedName>
        <fullName evidence="4">ABC-2 type transport system permease protein</fullName>
    </recommendedName>
</protein>
<evidence type="ECO:0000256" key="1">
    <source>
        <dbReference type="SAM" id="Phobius"/>
    </source>
</evidence>
<dbReference type="EMBL" id="JAGSOV010000064">
    <property type="protein sequence ID" value="MCO1659343.1"/>
    <property type="molecule type" value="Genomic_DNA"/>
</dbReference>
<name>A0ABT1A8U9_9PSEU</name>
<feature type="transmembrane region" description="Helical" evidence="1">
    <location>
        <begin position="60"/>
        <end position="85"/>
    </location>
</feature>